<dbReference type="PANTHER" id="PTHR11655">
    <property type="entry name" value="60S/50S RIBOSOMAL PROTEIN L6/L9"/>
    <property type="match status" value="1"/>
</dbReference>
<dbReference type="FunFam" id="3.90.930.12:FF:000001">
    <property type="entry name" value="50S ribosomal protein L6"/>
    <property type="match status" value="1"/>
</dbReference>
<evidence type="ECO:0000256" key="4">
    <source>
        <dbReference type="HAMAP-Rule" id="MF_01365"/>
    </source>
</evidence>
<dbReference type="GO" id="GO:0006412">
    <property type="term" value="P:translation"/>
    <property type="evidence" value="ECO:0007669"/>
    <property type="project" value="UniProtKB-UniRule"/>
</dbReference>
<dbReference type="InterPro" id="IPR019906">
    <property type="entry name" value="Ribosomal_uL6_bac-type"/>
</dbReference>
<dbReference type="PROSITE" id="PS00525">
    <property type="entry name" value="RIBOSOMAL_L6_1"/>
    <property type="match status" value="1"/>
</dbReference>
<feature type="domain" description="Large ribosomal subunit protein uL6 alpha-beta" evidence="7">
    <location>
        <begin position="13"/>
        <end position="85"/>
    </location>
</feature>
<dbReference type="Gene3D" id="3.90.930.12">
    <property type="entry name" value="Ribosomal protein L6, alpha-beta domain"/>
    <property type="match status" value="2"/>
</dbReference>
<accession>A0ABC7ZIT6</accession>
<reference evidence="8 9" key="1">
    <citation type="journal article" date="2012" name="J. Bacteriol.">
        <title>Draft Genome Sequences of Four Axenic Mycoplasma genitalium Strains Isolated from Denmark, Japan, and Australia.</title>
        <authorList>
            <person name="McGowin C.L."/>
            <person name="Ma L."/>
            <person name="Jensen J.S."/>
            <person name="Mancuso M.M."/>
            <person name="Hamasuna R."/>
            <person name="Adegboye D."/>
            <person name="Martin D.H."/>
        </authorList>
    </citation>
    <scope>NUCLEOTIDE SEQUENCE [LARGE SCALE GENOMIC DNA]</scope>
    <source>
        <strain evidence="8 9">M6320</strain>
    </source>
</reference>
<dbReference type="HAMAP" id="MF_01365_B">
    <property type="entry name" value="Ribosomal_uL6_B"/>
    <property type="match status" value="1"/>
</dbReference>
<comment type="similarity">
    <text evidence="1 4 5">Belongs to the universal ribosomal protein uL6 family.</text>
</comment>
<dbReference type="SUPFAM" id="SSF56053">
    <property type="entry name" value="Ribosomal protein L6"/>
    <property type="match status" value="2"/>
</dbReference>
<evidence type="ECO:0000256" key="6">
    <source>
        <dbReference type="RuleBase" id="RU003870"/>
    </source>
</evidence>
<evidence type="ECO:0000313" key="9">
    <source>
        <dbReference type="Proteomes" id="UP000005254"/>
    </source>
</evidence>
<dbReference type="InterPro" id="IPR002358">
    <property type="entry name" value="Ribosomal_uL6_CS"/>
</dbReference>
<dbReference type="PANTHER" id="PTHR11655:SF14">
    <property type="entry name" value="LARGE RIBOSOMAL SUBUNIT PROTEIN UL6M"/>
    <property type="match status" value="1"/>
</dbReference>
<dbReference type="GO" id="GO:0019843">
    <property type="term" value="F:rRNA binding"/>
    <property type="evidence" value="ECO:0007669"/>
    <property type="project" value="UniProtKB-UniRule"/>
</dbReference>
<evidence type="ECO:0000256" key="2">
    <source>
        <dbReference type="ARBA" id="ARBA00022980"/>
    </source>
</evidence>
<dbReference type="KEGG" id="mgx:CM1_00965"/>
<evidence type="ECO:0000256" key="5">
    <source>
        <dbReference type="RuleBase" id="RU003869"/>
    </source>
</evidence>
<dbReference type="InterPro" id="IPR020040">
    <property type="entry name" value="Ribosomal_uL6_a/b-dom"/>
</dbReference>
<dbReference type="InterPro" id="IPR036789">
    <property type="entry name" value="Ribosomal_uL6-like_a/b-dom_sf"/>
</dbReference>
<keyword evidence="2 4" id="KW-0689">Ribosomal protein</keyword>
<dbReference type="PIRSF" id="PIRSF002162">
    <property type="entry name" value="Ribosomal_L6"/>
    <property type="match status" value="1"/>
</dbReference>
<dbReference type="InterPro" id="IPR000702">
    <property type="entry name" value="Ribosomal_uL6-like"/>
</dbReference>
<proteinExistence type="inferred from homology"/>
<dbReference type="GO" id="GO:0003735">
    <property type="term" value="F:structural constituent of ribosome"/>
    <property type="evidence" value="ECO:0007669"/>
    <property type="project" value="UniProtKB-UniRule"/>
</dbReference>
<dbReference type="RefSeq" id="WP_014893970.1">
    <property type="nucleotide sequence ID" value="NC_018497.1"/>
</dbReference>
<protein>
    <recommendedName>
        <fullName evidence="4">Large ribosomal subunit protein uL6</fullName>
    </recommendedName>
</protein>
<dbReference type="NCBIfam" id="TIGR03654">
    <property type="entry name" value="L6_bact"/>
    <property type="match status" value="1"/>
</dbReference>
<dbReference type="PRINTS" id="PR00059">
    <property type="entry name" value="RIBOSOMALL6"/>
</dbReference>
<dbReference type="Proteomes" id="UP000005254">
    <property type="component" value="Chromosome"/>
</dbReference>
<evidence type="ECO:0000313" key="8">
    <source>
        <dbReference type="EMBL" id="AFQ03979.1"/>
    </source>
</evidence>
<feature type="domain" description="Large ribosomal subunit protein uL6 alpha-beta" evidence="7">
    <location>
        <begin position="93"/>
        <end position="167"/>
    </location>
</feature>
<keyword evidence="3 4" id="KW-0687">Ribonucleoprotein</keyword>
<name>A0ABC7ZIT6_MYCGT</name>
<keyword evidence="4 6" id="KW-0694">RNA-binding</keyword>
<dbReference type="Pfam" id="PF00347">
    <property type="entry name" value="Ribosomal_L6"/>
    <property type="match status" value="2"/>
</dbReference>
<dbReference type="AlphaFoldDB" id="A0ABC7ZIT6"/>
<gene>
    <name evidence="4 8" type="primary">rplF</name>
    <name evidence="8" type="ORF">CM1_00965</name>
</gene>
<keyword evidence="4 6" id="KW-0699">rRNA-binding</keyword>
<dbReference type="GO" id="GO:0022625">
    <property type="term" value="C:cytosolic large ribosomal subunit"/>
    <property type="evidence" value="ECO:0007669"/>
    <property type="project" value="UniProtKB-UniRule"/>
</dbReference>
<organism evidence="8 9">
    <name type="scientific">Mycoplasmoides genitalium M6320</name>
    <dbReference type="NCBI Taxonomy" id="662945"/>
    <lineage>
        <taxon>Bacteria</taxon>
        <taxon>Bacillati</taxon>
        <taxon>Mycoplasmatota</taxon>
        <taxon>Mycoplasmoidales</taxon>
        <taxon>Mycoplasmoidaceae</taxon>
        <taxon>Mycoplasmoides</taxon>
    </lineage>
</organism>
<comment type="subunit">
    <text evidence="4">Part of the 50S ribosomal subunit.</text>
</comment>
<sequence length="184" mass="20533">MSKIGNRPIKIDPSKVSLMQTTTLLTIKGPLGENTIKLPKNLPLKFVVENDTIKVTNNNNLKQTKILHGTFNALVNNAVIGVTKGFEKKLILVGVGYRANVEGQFLNLQLGYSHPIKELIPNQLTVKVEKNTEITISGIKKELVGQFATEIRKWRKPEPYKGKGVLYFNEVIVRKQGKTAEGKK</sequence>
<dbReference type="EMBL" id="CP003772">
    <property type="protein sequence ID" value="AFQ03979.1"/>
    <property type="molecule type" value="Genomic_DNA"/>
</dbReference>
<evidence type="ECO:0000256" key="3">
    <source>
        <dbReference type="ARBA" id="ARBA00023274"/>
    </source>
</evidence>
<evidence type="ECO:0000259" key="7">
    <source>
        <dbReference type="Pfam" id="PF00347"/>
    </source>
</evidence>
<comment type="function">
    <text evidence="4 6">This protein binds to the 23S rRNA, and is important in its secondary structure. It is located near the subunit interface in the base of the L7/L12 stalk, and near the tRNA binding site of the peptidyltransferase center.</text>
</comment>
<evidence type="ECO:0000256" key="1">
    <source>
        <dbReference type="ARBA" id="ARBA00009356"/>
    </source>
</evidence>